<keyword evidence="1" id="KW-0812">Transmembrane</keyword>
<evidence type="ECO:0000313" key="2">
    <source>
        <dbReference type="EMBL" id="OUK05252.1"/>
    </source>
</evidence>
<organism evidence="2 3">
    <name type="scientific">Lactococcus petauri</name>
    <dbReference type="NCBI Taxonomy" id="1940789"/>
    <lineage>
        <taxon>Bacteria</taxon>
        <taxon>Bacillati</taxon>
        <taxon>Bacillota</taxon>
        <taxon>Bacilli</taxon>
        <taxon>Lactobacillales</taxon>
        <taxon>Streptococcaceae</taxon>
        <taxon>Lactococcus</taxon>
    </lineage>
</organism>
<feature type="transmembrane region" description="Helical" evidence="1">
    <location>
        <begin position="30"/>
        <end position="49"/>
    </location>
</feature>
<protein>
    <submittedName>
        <fullName evidence="2">Uncharacterized protein</fullName>
    </submittedName>
</protein>
<name>A0A252CFD3_9LACT</name>
<dbReference type="AlphaFoldDB" id="A0A252CFD3"/>
<gene>
    <name evidence="2" type="ORF">BZZ03_00610</name>
</gene>
<comment type="caution">
    <text evidence="2">The sequence shown here is derived from an EMBL/GenBank/DDBJ whole genome shotgun (WGS) entry which is preliminary data.</text>
</comment>
<keyword evidence="1" id="KW-0472">Membrane</keyword>
<reference evidence="2 3" key="1">
    <citation type="submission" date="2017-02" db="EMBL/GenBank/DDBJ databases">
        <authorList>
            <person name="Peterson S.W."/>
        </authorList>
    </citation>
    <scope>NUCLEOTIDE SEQUENCE [LARGE SCALE GENOMIC DNA]</scope>
    <source>
        <strain evidence="2">159469</strain>
    </source>
</reference>
<sequence length="66" mass="7621">MMRKNKLINWRLYILTNTAIWGIATCSNDITIYSVLFLFSTVITANFAIKFTFLQAISMANQKEIL</sequence>
<feature type="transmembrane region" description="Helical" evidence="1">
    <location>
        <begin position="7"/>
        <end position="24"/>
    </location>
</feature>
<accession>A0A252CFD3</accession>
<keyword evidence="1" id="KW-1133">Transmembrane helix</keyword>
<dbReference type="EMBL" id="MUIZ01000001">
    <property type="protein sequence ID" value="OUK05252.1"/>
    <property type="molecule type" value="Genomic_DNA"/>
</dbReference>
<evidence type="ECO:0000256" key="1">
    <source>
        <dbReference type="SAM" id="Phobius"/>
    </source>
</evidence>
<dbReference type="Proteomes" id="UP000194606">
    <property type="component" value="Unassembled WGS sequence"/>
</dbReference>
<proteinExistence type="predicted"/>
<evidence type="ECO:0000313" key="3">
    <source>
        <dbReference type="Proteomes" id="UP000194606"/>
    </source>
</evidence>